<dbReference type="GO" id="GO:0030313">
    <property type="term" value="C:cell envelope"/>
    <property type="evidence" value="ECO:0007669"/>
    <property type="project" value="UniProtKB-SubCell"/>
</dbReference>
<evidence type="ECO:0000256" key="1">
    <source>
        <dbReference type="ARBA" id="ARBA00004196"/>
    </source>
</evidence>
<keyword evidence="3" id="KW-1015">Disulfide bond</keyword>
<gene>
    <name evidence="6" type="ORF">I215_05135</name>
</gene>
<dbReference type="PANTHER" id="PTHR42852:SF6">
    <property type="entry name" value="THIOL:DISULFIDE INTERCHANGE PROTEIN DSBE"/>
    <property type="match status" value="1"/>
</dbReference>
<evidence type="ECO:0000313" key="7">
    <source>
        <dbReference type="Proteomes" id="UP000007364"/>
    </source>
</evidence>
<dbReference type="PANTHER" id="PTHR42852">
    <property type="entry name" value="THIOL:DISULFIDE INTERCHANGE PROTEIN DSBE"/>
    <property type="match status" value="1"/>
</dbReference>
<dbReference type="Gene3D" id="3.40.30.10">
    <property type="entry name" value="Glutaredoxin"/>
    <property type="match status" value="1"/>
</dbReference>
<dbReference type="SUPFAM" id="SSF52833">
    <property type="entry name" value="Thioredoxin-like"/>
    <property type="match status" value="1"/>
</dbReference>
<dbReference type="GO" id="GO:0016209">
    <property type="term" value="F:antioxidant activity"/>
    <property type="evidence" value="ECO:0007669"/>
    <property type="project" value="InterPro"/>
</dbReference>
<dbReference type="Proteomes" id="UP000007364">
    <property type="component" value="Unassembled WGS sequence"/>
</dbReference>
<dbReference type="OrthoDB" id="743079at2"/>
<keyword evidence="4" id="KW-0676">Redox-active center</keyword>
<sequence>MKFKIIALFNLLFIIILGCTDEKIIKLPLTTQEGYGAFQPAFGLINYYSNNENDPWKKTNLTVLGIPEDWTDVRIGHINTDIHQSVYQNFHLGNITMGHYKRLQNTWNWEPDSLSLSKKPIACKIAFAYGKDRSGELTMIVDTNNNRDLSDDNAFAPIEIIPSVKPDYAALAKKGAVKVHYERMVNNEIVQLSTPLLIAHIKKNNILVYNFAQFATTKLDNKTLAIQSNSFRDLAYHDPEILKIGKDGNVVTKDEFLEIGNEVFKNLGVNKNENVLILERMVLPKNQLYSTQIGFKAIKFSGKQFKKDISISLDDLKGKYVLLDFWATWCAPCIEEIPTLRELYEKTSKSNFEIISIVGDSPIESLEQLIKKHSISWPQIISNDLNLIKEKYHINGYPTTYLLNPEGEIIAKNLRAKDLKDKIRKLIDQQITP</sequence>
<feature type="domain" description="Thioredoxin" evidence="5">
    <location>
        <begin position="291"/>
        <end position="432"/>
    </location>
</feature>
<dbReference type="InterPro" id="IPR050553">
    <property type="entry name" value="Thioredoxin_ResA/DsbE_sf"/>
</dbReference>
<dbReference type="Pfam" id="PF00578">
    <property type="entry name" value="AhpC-TSA"/>
    <property type="match status" value="1"/>
</dbReference>
<dbReference type="PROSITE" id="PS51257">
    <property type="entry name" value="PROKAR_LIPOPROTEIN"/>
    <property type="match status" value="1"/>
</dbReference>
<comment type="caution">
    <text evidence="6">The sequence shown here is derived from an EMBL/GenBank/DDBJ whole genome shotgun (WGS) entry which is preliminary data.</text>
</comment>
<organism evidence="6 7">
    <name type="scientific">Galbibacter marinus</name>
    <dbReference type="NCBI Taxonomy" id="555500"/>
    <lineage>
        <taxon>Bacteria</taxon>
        <taxon>Pseudomonadati</taxon>
        <taxon>Bacteroidota</taxon>
        <taxon>Flavobacteriia</taxon>
        <taxon>Flavobacteriales</taxon>
        <taxon>Flavobacteriaceae</taxon>
        <taxon>Galbibacter</taxon>
    </lineage>
</organism>
<accession>K2PWR5</accession>
<dbReference type="RefSeq" id="WP_008990899.1">
    <property type="nucleotide sequence ID" value="NZ_AMSG01000004.1"/>
</dbReference>
<dbReference type="eggNOG" id="COG0526">
    <property type="taxonomic scope" value="Bacteria"/>
</dbReference>
<dbReference type="CDD" id="cd02966">
    <property type="entry name" value="TlpA_like_family"/>
    <property type="match status" value="1"/>
</dbReference>
<reference evidence="6 7" key="1">
    <citation type="journal article" date="2012" name="J. Bacteriol.">
        <title>Genome Sequence of Galbibacter marinum Type Strain ck-I2-15.</title>
        <authorList>
            <person name="Lai Q."/>
            <person name="Li C."/>
            <person name="Shao Z."/>
        </authorList>
    </citation>
    <scope>NUCLEOTIDE SEQUENCE [LARGE SCALE GENOMIC DNA]</scope>
    <source>
        <strain evidence="7">ck-I2-15</strain>
    </source>
</reference>
<dbReference type="InterPro" id="IPR036249">
    <property type="entry name" value="Thioredoxin-like_sf"/>
</dbReference>
<keyword evidence="2" id="KW-0201">Cytochrome c-type biogenesis</keyword>
<dbReference type="EMBL" id="AMSG01000004">
    <property type="protein sequence ID" value="EKF55909.1"/>
    <property type="molecule type" value="Genomic_DNA"/>
</dbReference>
<name>K2PWR5_9FLAO</name>
<dbReference type="GO" id="GO:0017004">
    <property type="term" value="P:cytochrome complex assembly"/>
    <property type="evidence" value="ECO:0007669"/>
    <property type="project" value="UniProtKB-KW"/>
</dbReference>
<dbReference type="PROSITE" id="PS51352">
    <property type="entry name" value="THIOREDOXIN_2"/>
    <property type="match status" value="1"/>
</dbReference>
<comment type="subcellular location">
    <subcellularLocation>
        <location evidence="1">Cell envelope</location>
    </subcellularLocation>
</comment>
<evidence type="ECO:0000256" key="3">
    <source>
        <dbReference type="ARBA" id="ARBA00023157"/>
    </source>
</evidence>
<dbReference type="STRING" id="555500.I215_05135"/>
<evidence type="ECO:0000256" key="2">
    <source>
        <dbReference type="ARBA" id="ARBA00022748"/>
    </source>
</evidence>
<evidence type="ECO:0000256" key="4">
    <source>
        <dbReference type="ARBA" id="ARBA00023284"/>
    </source>
</evidence>
<evidence type="ECO:0000259" key="5">
    <source>
        <dbReference type="PROSITE" id="PS51352"/>
    </source>
</evidence>
<keyword evidence="7" id="KW-1185">Reference proteome</keyword>
<dbReference type="InterPro" id="IPR013766">
    <property type="entry name" value="Thioredoxin_domain"/>
</dbReference>
<dbReference type="InterPro" id="IPR000866">
    <property type="entry name" value="AhpC/TSA"/>
</dbReference>
<dbReference type="AlphaFoldDB" id="K2PWR5"/>
<protein>
    <submittedName>
        <fullName evidence="6">Alkyl hydroperoxide reductase/ thiol specific antioxidant/ Mal allergen</fullName>
    </submittedName>
</protein>
<evidence type="ECO:0000313" key="6">
    <source>
        <dbReference type="EMBL" id="EKF55909.1"/>
    </source>
</evidence>
<dbReference type="GO" id="GO:0016491">
    <property type="term" value="F:oxidoreductase activity"/>
    <property type="evidence" value="ECO:0007669"/>
    <property type="project" value="InterPro"/>
</dbReference>
<proteinExistence type="predicted"/>